<dbReference type="EMBL" id="HE616890">
    <property type="protein sequence ID" value="CCE96142.1"/>
    <property type="molecule type" value="Genomic_DNA"/>
</dbReference>
<organism evidence="1 2">
    <name type="scientific">Sinorhizobium fredii (strain HH103)</name>
    <dbReference type="NCBI Taxonomy" id="1117943"/>
    <lineage>
        <taxon>Bacteria</taxon>
        <taxon>Pseudomonadati</taxon>
        <taxon>Pseudomonadota</taxon>
        <taxon>Alphaproteobacteria</taxon>
        <taxon>Hyphomicrobiales</taxon>
        <taxon>Rhizobiaceae</taxon>
        <taxon>Sinorhizobium/Ensifer group</taxon>
        <taxon>Sinorhizobium</taxon>
    </lineage>
</organism>
<evidence type="ECO:0000313" key="1">
    <source>
        <dbReference type="EMBL" id="CCE96142.1"/>
    </source>
</evidence>
<dbReference type="AlphaFoldDB" id="G9A7B2"/>
<name>G9A7B2_SINF1</name>
<evidence type="ECO:0000313" key="2">
    <source>
        <dbReference type="Proteomes" id="UP000007735"/>
    </source>
</evidence>
<dbReference type="KEGG" id="sfh:SFHH103_01645"/>
<sequence>MMVKAVHVHKDAFHEDASSQPGSFFVDEPDAGGVQILWYRCPCGCGAAGVLRVGNGFKPATDKPSWSWNGSTDAPTLVPSVHHVGHWHGFLTDGEWRSC</sequence>
<dbReference type="Pfam" id="PF20137">
    <property type="entry name" value="BubE"/>
    <property type="match status" value="1"/>
</dbReference>
<dbReference type="Proteomes" id="UP000007735">
    <property type="component" value="Chromosome"/>
</dbReference>
<gene>
    <name evidence="1" type="ordered locus">SFHH103_01645</name>
</gene>
<dbReference type="InterPro" id="IPR045384">
    <property type="entry name" value="DUF6527"/>
</dbReference>
<dbReference type="PATRIC" id="fig|380.5.peg.1747"/>
<dbReference type="HOGENOM" id="CLU_180725_0_0_5"/>
<protein>
    <submittedName>
        <fullName evidence="1">Uncharacterized protein</fullName>
    </submittedName>
</protein>
<dbReference type="STRING" id="1117943.SFHH103_01645"/>
<accession>G9A7B2</accession>
<reference evidence="1 2" key="1">
    <citation type="journal article" date="2012" name="J. Bacteriol.">
        <title>Genome sequence of the soybean symbiont Sinorhizobium fredii HH103.</title>
        <authorList>
            <person name="Weidner S."/>
            <person name="Becker A."/>
            <person name="Bonilla I."/>
            <person name="Jaenicke S."/>
            <person name="Lloret J."/>
            <person name="Margaret I."/>
            <person name="Puhler A."/>
            <person name="Ruiz-Sainz J.E."/>
            <person name="Schneiker-Bekel S."/>
            <person name="Szczepanowski R."/>
            <person name="Vinardell J.M."/>
            <person name="Zehner S."/>
            <person name="Gottfert M."/>
        </authorList>
    </citation>
    <scope>NUCLEOTIDE SEQUENCE [LARGE SCALE GENOMIC DNA]</scope>
    <source>
        <strain evidence="1 2">HH103</strain>
    </source>
</reference>
<proteinExistence type="predicted"/>
<dbReference type="eggNOG" id="ENOG50337YJ">
    <property type="taxonomic scope" value="Bacteria"/>
</dbReference>